<dbReference type="Pfam" id="PF20661">
    <property type="entry name" value="SutA-RBD"/>
    <property type="match status" value="1"/>
</dbReference>
<evidence type="ECO:0000313" key="3">
    <source>
        <dbReference type="EMBL" id="MCL6269184.1"/>
    </source>
</evidence>
<evidence type="ECO:0000313" key="4">
    <source>
        <dbReference type="Proteomes" id="UP001203338"/>
    </source>
</evidence>
<feature type="compositionally biased region" description="Basic and acidic residues" evidence="1">
    <location>
        <begin position="57"/>
        <end position="70"/>
    </location>
</feature>
<evidence type="ECO:0000259" key="2">
    <source>
        <dbReference type="Pfam" id="PF20661"/>
    </source>
</evidence>
<name>A0ABT0PCS7_9GAMM</name>
<protein>
    <recommendedName>
        <fullName evidence="2">Transcriptional regulator SutA RNAP-binding domain-containing protein</fullName>
    </recommendedName>
</protein>
<accession>A0ABT0PCS7</accession>
<comment type="caution">
    <text evidence="3">The sequence shown here is derived from an EMBL/GenBank/DDBJ whole genome shotgun (WGS) entry which is preliminary data.</text>
</comment>
<feature type="region of interest" description="Disordered" evidence="1">
    <location>
        <begin position="57"/>
        <end position="78"/>
    </location>
</feature>
<dbReference type="InterPro" id="IPR049191">
    <property type="entry name" value="SutA_RBD"/>
</dbReference>
<keyword evidence="4" id="KW-1185">Reference proteome</keyword>
<dbReference type="RefSeq" id="WP_249698121.1">
    <property type="nucleotide sequence ID" value="NZ_JAMFLX010000004.1"/>
</dbReference>
<sequence>MSKKNINTISLKKSGPAATETSLSIAEQTAAFLKSGGAIDEIPSGVSGQISLGEKARLAREEREAKEKALQNENAEDS</sequence>
<feature type="domain" description="Transcriptional regulator SutA RNAP-binding" evidence="2">
    <location>
        <begin position="16"/>
        <end position="49"/>
    </location>
</feature>
<gene>
    <name evidence="3" type="ORF">M3P05_04400</name>
</gene>
<proteinExistence type="predicted"/>
<dbReference type="Proteomes" id="UP001203338">
    <property type="component" value="Unassembled WGS sequence"/>
</dbReference>
<evidence type="ECO:0000256" key="1">
    <source>
        <dbReference type="SAM" id="MobiDB-lite"/>
    </source>
</evidence>
<dbReference type="EMBL" id="JAMFLX010000004">
    <property type="protein sequence ID" value="MCL6269184.1"/>
    <property type="molecule type" value="Genomic_DNA"/>
</dbReference>
<reference evidence="3 4" key="1">
    <citation type="submission" date="2022-05" db="EMBL/GenBank/DDBJ databases">
        <authorList>
            <person name="Park J.-S."/>
        </authorList>
    </citation>
    <scope>NUCLEOTIDE SEQUENCE [LARGE SCALE GENOMIC DNA]</scope>
    <source>
        <strain evidence="3 4">2012CJ34-2</strain>
    </source>
</reference>
<organism evidence="3 4">
    <name type="scientific">Parendozoicomonas callyspongiae</name>
    <dbReference type="NCBI Taxonomy" id="2942213"/>
    <lineage>
        <taxon>Bacteria</taxon>
        <taxon>Pseudomonadati</taxon>
        <taxon>Pseudomonadota</taxon>
        <taxon>Gammaproteobacteria</taxon>
        <taxon>Oceanospirillales</taxon>
        <taxon>Endozoicomonadaceae</taxon>
        <taxon>Parendozoicomonas</taxon>
    </lineage>
</organism>